<feature type="region of interest" description="Disordered" evidence="1">
    <location>
        <begin position="160"/>
        <end position="199"/>
    </location>
</feature>
<dbReference type="InterPro" id="IPR023214">
    <property type="entry name" value="HAD_sf"/>
</dbReference>
<dbReference type="AlphaFoldDB" id="A0A1L1V825"/>
<sequence length="199" mass="22718">MRPYQRELMGPRTHEQWRRFFAHTPQAAPMPAGIELANALYRLGWRYAISTTRPPWNGGMVSRWVRQYLPGRAEWIYVSGGEGRRPAEHKRDHYIEAMVSRGPVCGLFVDDETAVVDQLIEFDLPAMHIDELAGLSDAALTELLAYSVKNADARRRKLRAEARAEGTSTNRDELLREHYQRVKQTAETDDAQGADQVPE</sequence>
<reference evidence="2" key="1">
    <citation type="submission" date="2011-03" db="EMBL/GenBank/DDBJ databases">
        <authorList>
            <person name="Lee H."/>
        </authorList>
    </citation>
    <scope>NUCLEOTIDE SEQUENCE</scope>
    <source>
        <strain evidence="2">MOTT90</strain>
        <plasmid evidence="2">pM90</plasmid>
    </source>
</reference>
<keyword evidence="2" id="KW-0614">Plasmid</keyword>
<protein>
    <submittedName>
        <fullName evidence="2">Uncharacterized protein</fullName>
    </submittedName>
</protein>
<evidence type="ECO:0000313" key="2">
    <source>
        <dbReference type="EMBL" id="AFQ68247.1"/>
    </source>
</evidence>
<evidence type="ECO:0000256" key="1">
    <source>
        <dbReference type="SAM" id="MobiDB-lite"/>
    </source>
</evidence>
<proteinExistence type="predicted"/>
<organism evidence="2">
    <name type="scientific">Mycobacterium sp. MOTT-90</name>
    <dbReference type="NCBI Taxonomy" id="1069227"/>
    <lineage>
        <taxon>Bacteria</taxon>
        <taxon>Bacillati</taxon>
        <taxon>Actinomycetota</taxon>
        <taxon>Actinomycetes</taxon>
        <taxon>Mycobacteriales</taxon>
        <taxon>Mycobacteriaceae</taxon>
        <taxon>Mycobacterium</taxon>
    </lineage>
</organism>
<dbReference type="EMBL" id="JF699753">
    <property type="protein sequence ID" value="AFQ68247.1"/>
    <property type="molecule type" value="Genomic_DNA"/>
</dbReference>
<feature type="compositionally biased region" description="Basic and acidic residues" evidence="1">
    <location>
        <begin position="160"/>
        <end position="186"/>
    </location>
</feature>
<feature type="compositionally biased region" description="Acidic residues" evidence="1">
    <location>
        <begin position="187"/>
        <end position="199"/>
    </location>
</feature>
<geneLocation type="plasmid" evidence="2">
    <name>pM90</name>
</geneLocation>
<name>A0A1L1V825_9MYCO</name>
<accession>A0A1L1V825</accession>
<dbReference type="Gene3D" id="3.40.50.1000">
    <property type="entry name" value="HAD superfamily/HAD-like"/>
    <property type="match status" value="1"/>
</dbReference>